<name>A0A7G9Z5W1_9EURY</name>
<dbReference type="InterPro" id="IPR012337">
    <property type="entry name" value="RNaseH-like_sf"/>
</dbReference>
<accession>A0A7G9Z5W1</accession>
<organism evidence="3">
    <name type="scientific">Candidatus Methanophaga sp. ANME-1 ERB7</name>
    <dbReference type="NCBI Taxonomy" id="2759913"/>
    <lineage>
        <taxon>Archaea</taxon>
        <taxon>Methanobacteriati</taxon>
        <taxon>Methanobacteriota</taxon>
        <taxon>Stenosarchaea group</taxon>
        <taxon>Methanomicrobia</taxon>
        <taxon>Candidatus Methanophagales</taxon>
        <taxon>Candidatus Methanophagaceae</taxon>
        <taxon>Candidatus Methanophaga</taxon>
    </lineage>
</organism>
<sequence length="346" mass="39984">MKDLKKRGRKREDHDQACPNQNCDIYGIVNHEDVIRYGHQKNGEQEYKCNRCEARFNRRKGTPLEGLRTPIYVILMAMAMYMCGVGVGMIAAVTGKQEKTVERWIRRIAPHCEVLIKQELCKRNHNFSSLYLQMDELWSYLWRKKTKVWIWTGIDVATRLFIAFHIGDRSSNSAKALIKTIKARTDGVPRLITTDGLEAYVGQIKAYFKGSMYAQVVKEWDGVRISRVYKKVISSHSLVQIVEFISWLKNVGSTVNTSYVERFNLTLRSCLCSLIRRTLAAAKKKEGLEGQMFVFQVFYNFVRPHMSLTLGKGKGKQKRTPAIAAGLADHVWNWEEVLLYHPNYLH</sequence>
<keyword evidence="1" id="KW-0472">Membrane</keyword>
<dbReference type="Gene3D" id="3.30.420.10">
    <property type="entry name" value="Ribonuclease H-like superfamily/Ribonuclease H"/>
    <property type="match status" value="1"/>
</dbReference>
<evidence type="ECO:0000259" key="2">
    <source>
        <dbReference type="PROSITE" id="PS50994"/>
    </source>
</evidence>
<keyword evidence="1" id="KW-1133">Transmembrane helix</keyword>
<keyword evidence="1" id="KW-0812">Transmembrane</keyword>
<dbReference type="EMBL" id="MT631624">
    <property type="protein sequence ID" value="QNO55645.1"/>
    <property type="molecule type" value="Genomic_DNA"/>
</dbReference>
<dbReference type="SUPFAM" id="SSF53098">
    <property type="entry name" value="Ribonuclease H-like"/>
    <property type="match status" value="1"/>
</dbReference>
<dbReference type="PROSITE" id="PS50994">
    <property type="entry name" value="INTEGRASE"/>
    <property type="match status" value="1"/>
</dbReference>
<dbReference type="PANTHER" id="PTHR33293">
    <property type="entry name" value="INSERTION ELEMENT IS1 1 PROTEIN INSB-RELATED"/>
    <property type="match status" value="1"/>
</dbReference>
<dbReference type="GO" id="GO:0015074">
    <property type="term" value="P:DNA integration"/>
    <property type="evidence" value="ECO:0007669"/>
    <property type="project" value="InterPro"/>
</dbReference>
<evidence type="ECO:0000256" key="1">
    <source>
        <dbReference type="SAM" id="Phobius"/>
    </source>
</evidence>
<proteinExistence type="predicted"/>
<gene>
    <name evidence="3" type="ORF">AMFAPHJD_00020</name>
</gene>
<feature type="transmembrane region" description="Helical" evidence="1">
    <location>
        <begin position="69"/>
        <end position="93"/>
    </location>
</feature>
<reference evidence="3" key="1">
    <citation type="submission" date="2020-06" db="EMBL/GenBank/DDBJ databases">
        <title>Unique genomic features of the anaerobic methanotrophic archaea.</title>
        <authorList>
            <person name="Chadwick G.L."/>
            <person name="Skennerton C.T."/>
            <person name="Laso-Perez R."/>
            <person name="Leu A.O."/>
            <person name="Speth D.R."/>
            <person name="Yu H."/>
            <person name="Morgan-Lang C."/>
            <person name="Hatzenpichler R."/>
            <person name="Goudeau D."/>
            <person name="Malmstrom R."/>
            <person name="Brazelton W.J."/>
            <person name="Woyke T."/>
            <person name="Hallam S.J."/>
            <person name="Tyson G.W."/>
            <person name="Wegener G."/>
            <person name="Boetius A."/>
            <person name="Orphan V."/>
        </authorList>
    </citation>
    <scope>NUCLEOTIDE SEQUENCE</scope>
</reference>
<dbReference type="GO" id="GO:0003676">
    <property type="term" value="F:nucleic acid binding"/>
    <property type="evidence" value="ECO:0007669"/>
    <property type="project" value="InterPro"/>
</dbReference>
<dbReference type="InterPro" id="IPR036397">
    <property type="entry name" value="RNaseH_sf"/>
</dbReference>
<evidence type="ECO:0000313" key="3">
    <source>
        <dbReference type="EMBL" id="QNO55645.1"/>
    </source>
</evidence>
<feature type="domain" description="Integrase catalytic" evidence="2">
    <location>
        <begin position="106"/>
        <end position="329"/>
    </location>
</feature>
<dbReference type="InterPro" id="IPR001584">
    <property type="entry name" value="Integrase_cat-core"/>
</dbReference>
<protein>
    <recommendedName>
        <fullName evidence="2">Integrase catalytic domain-containing protein</fullName>
    </recommendedName>
</protein>
<dbReference type="PANTHER" id="PTHR33293:SF2">
    <property type="entry name" value="TRANSPOSASE"/>
    <property type="match status" value="1"/>
</dbReference>
<dbReference type="InterPro" id="IPR051354">
    <property type="entry name" value="Transposase_27_IS1"/>
</dbReference>
<dbReference type="AlphaFoldDB" id="A0A7G9Z5W1"/>